<evidence type="ECO:0000313" key="7">
    <source>
        <dbReference type="EMBL" id="PVH97435.1"/>
    </source>
</evidence>
<evidence type="ECO:0000313" key="8">
    <source>
        <dbReference type="Proteomes" id="UP000244855"/>
    </source>
</evidence>
<evidence type="ECO:0000256" key="6">
    <source>
        <dbReference type="SAM" id="Phobius"/>
    </source>
</evidence>
<organism evidence="7 8">
    <name type="scientific">Periconia macrospinosa</name>
    <dbReference type="NCBI Taxonomy" id="97972"/>
    <lineage>
        <taxon>Eukaryota</taxon>
        <taxon>Fungi</taxon>
        <taxon>Dikarya</taxon>
        <taxon>Ascomycota</taxon>
        <taxon>Pezizomycotina</taxon>
        <taxon>Dothideomycetes</taxon>
        <taxon>Pleosporomycetidae</taxon>
        <taxon>Pleosporales</taxon>
        <taxon>Massarineae</taxon>
        <taxon>Periconiaceae</taxon>
        <taxon>Periconia</taxon>
    </lineage>
</organism>
<reference evidence="7 8" key="1">
    <citation type="journal article" date="2018" name="Sci. Rep.">
        <title>Comparative genomics provides insights into the lifestyle and reveals functional heterogeneity of dark septate endophytic fungi.</title>
        <authorList>
            <person name="Knapp D.G."/>
            <person name="Nemeth J.B."/>
            <person name="Barry K."/>
            <person name="Hainaut M."/>
            <person name="Henrissat B."/>
            <person name="Johnson J."/>
            <person name="Kuo A."/>
            <person name="Lim J.H.P."/>
            <person name="Lipzen A."/>
            <person name="Nolan M."/>
            <person name="Ohm R.A."/>
            <person name="Tamas L."/>
            <person name="Grigoriev I.V."/>
            <person name="Spatafora J.W."/>
            <person name="Nagy L.G."/>
            <person name="Kovacs G.M."/>
        </authorList>
    </citation>
    <scope>NUCLEOTIDE SEQUENCE [LARGE SCALE GENOMIC DNA]</scope>
    <source>
        <strain evidence="7 8">DSE2036</strain>
    </source>
</reference>
<feature type="region of interest" description="Disordered" evidence="5">
    <location>
        <begin position="142"/>
        <end position="182"/>
    </location>
</feature>
<keyword evidence="2 6" id="KW-0812">Transmembrane</keyword>
<dbReference type="AlphaFoldDB" id="A0A2V1DHM9"/>
<keyword evidence="3 6" id="KW-1133">Transmembrane helix</keyword>
<gene>
    <name evidence="7" type="ORF">DM02DRAFT_674138</name>
</gene>
<feature type="transmembrane region" description="Helical" evidence="6">
    <location>
        <begin position="190"/>
        <end position="211"/>
    </location>
</feature>
<dbReference type="PANTHER" id="PTHR15549">
    <property type="entry name" value="PAIRED IMMUNOGLOBULIN-LIKE TYPE 2 RECEPTOR"/>
    <property type="match status" value="1"/>
</dbReference>
<dbReference type="EMBL" id="KZ805436">
    <property type="protein sequence ID" value="PVH97435.1"/>
    <property type="molecule type" value="Genomic_DNA"/>
</dbReference>
<proteinExistence type="predicted"/>
<dbReference type="GO" id="GO:0071944">
    <property type="term" value="C:cell periphery"/>
    <property type="evidence" value="ECO:0007669"/>
    <property type="project" value="UniProtKB-ARBA"/>
</dbReference>
<keyword evidence="8" id="KW-1185">Reference proteome</keyword>
<dbReference type="STRING" id="97972.A0A2V1DHM9"/>
<dbReference type="PANTHER" id="PTHR15549:SF6">
    <property type="entry name" value="MID2 DOMAIN-CONTAINING PROTEIN"/>
    <property type="match status" value="1"/>
</dbReference>
<evidence type="ECO:0008006" key="9">
    <source>
        <dbReference type="Google" id="ProtNLM"/>
    </source>
</evidence>
<accession>A0A2V1DHM9</accession>
<protein>
    <recommendedName>
        <fullName evidence="9">Mid2 domain-containing protein</fullName>
    </recommendedName>
</protein>
<evidence type="ECO:0000256" key="5">
    <source>
        <dbReference type="SAM" id="MobiDB-lite"/>
    </source>
</evidence>
<feature type="compositionally biased region" description="Low complexity" evidence="5">
    <location>
        <begin position="172"/>
        <end position="182"/>
    </location>
</feature>
<feature type="region of interest" description="Disordered" evidence="5">
    <location>
        <begin position="254"/>
        <end position="287"/>
    </location>
</feature>
<sequence length="287" mass="30348">MSQTSITNRYCYSRNGTTLLDPAFQPCSNGTAHSACCMTNHSGAGHVGIANDICMENGLCQNFRGFDGTNEGQQAWSIQGCTDQLWNSPYCLANVCDTTEYPGDQHGNVGVWNCGAQKWCCGEKSCCNNKNKIFELAATVGPTSSVPSATSFSSASTSSSASTISTPPPAASPSSEQSAPAGGLSVGAKAGIGIGVSVVVILAVTVALLLFRLRKAKRQKLGHADSSIEQTQFPQEQKYGHIEEQNHAQLHELYPDHGRGGLGAGERAELAAYNTPQELEARSERVN</sequence>
<dbReference type="Proteomes" id="UP000244855">
    <property type="component" value="Unassembled WGS sequence"/>
</dbReference>
<name>A0A2V1DHM9_9PLEO</name>
<comment type="subcellular location">
    <subcellularLocation>
        <location evidence="1">Membrane</location>
        <topology evidence="1">Single-pass membrane protein</topology>
    </subcellularLocation>
</comment>
<evidence type="ECO:0000256" key="2">
    <source>
        <dbReference type="ARBA" id="ARBA00022692"/>
    </source>
</evidence>
<feature type="compositionally biased region" description="Low complexity" evidence="5">
    <location>
        <begin position="142"/>
        <end position="165"/>
    </location>
</feature>
<dbReference type="GO" id="GO:0016020">
    <property type="term" value="C:membrane"/>
    <property type="evidence" value="ECO:0007669"/>
    <property type="project" value="UniProtKB-SubCell"/>
</dbReference>
<evidence type="ECO:0000256" key="4">
    <source>
        <dbReference type="ARBA" id="ARBA00023136"/>
    </source>
</evidence>
<keyword evidence="4 6" id="KW-0472">Membrane</keyword>
<evidence type="ECO:0000256" key="1">
    <source>
        <dbReference type="ARBA" id="ARBA00004167"/>
    </source>
</evidence>
<dbReference type="OrthoDB" id="5215637at2759"/>
<dbReference type="InterPro" id="IPR051694">
    <property type="entry name" value="Immunoregulatory_rcpt-like"/>
</dbReference>
<evidence type="ECO:0000256" key="3">
    <source>
        <dbReference type="ARBA" id="ARBA00022989"/>
    </source>
</evidence>